<proteinExistence type="predicted"/>
<gene>
    <name evidence="1" type="ORF">SK069_17295</name>
</gene>
<dbReference type="Proteomes" id="UP001277761">
    <property type="component" value="Unassembled WGS sequence"/>
</dbReference>
<sequence>MRIGEEHHLRRFGRVDPLVLGVRHDVAHGTESTREEVHRADLLGRFGIGVSERTVGLERGLHQRDADQSIAVVLARVVGERADTRLDGPQREQRSLLERANCDQRLELVPKRLVQLDPQAPARR</sequence>
<keyword evidence="2" id="KW-1185">Reference proteome</keyword>
<name>A0ABU4VND4_9ACTN</name>
<accession>A0ABU4VND4</accession>
<evidence type="ECO:0000313" key="1">
    <source>
        <dbReference type="EMBL" id="MDX8153357.1"/>
    </source>
</evidence>
<dbReference type="EMBL" id="JAXAVX010000013">
    <property type="protein sequence ID" value="MDX8153357.1"/>
    <property type="molecule type" value="Genomic_DNA"/>
</dbReference>
<organism evidence="1 2">
    <name type="scientific">Patulibacter brassicae</name>
    <dbReference type="NCBI Taxonomy" id="1705717"/>
    <lineage>
        <taxon>Bacteria</taxon>
        <taxon>Bacillati</taxon>
        <taxon>Actinomycetota</taxon>
        <taxon>Thermoleophilia</taxon>
        <taxon>Solirubrobacterales</taxon>
        <taxon>Patulibacteraceae</taxon>
        <taxon>Patulibacter</taxon>
    </lineage>
</organism>
<comment type="caution">
    <text evidence="1">The sequence shown here is derived from an EMBL/GenBank/DDBJ whole genome shotgun (WGS) entry which is preliminary data.</text>
</comment>
<protein>
    <submittedName>
        <fullName evidence="1">Uncharacterized protein</fullName>
    </submittedName>
</protein>
<reference evidence="1 2" key="1">
    <citation type="submission" date="2023-11" db="EMBL/GenBank/DDBJ databases">
        <authorList>
            <person name="Xu M."/>
            <person name="Jiang T."/>
        </authorList>
    </citation>
    <scope>NUCLEOTIDE SEQUENCE [LARGE SCALE GENOMIC DNA]</scope>
    <source>
        <strain evidence="1 2">SD</strain>
    </source>
</reference>
<evidence type="ECO:0000313" key="2">
    <source>
        <dbReference type="Proteomes" id="UP001277761"/>
    </source>
</evidence>